<comment type="caution">
    <text evidence="2">The sequence shown here is derived from an EMBL/GenBank/DDBJ whole genome shotgun (WGS) entry which is preliminary data.</text>
</comment>
<feature type="transmembrane region" description="Helical" evidence="1">
    <location>
        <begin position="118"/>
        <end position="135"/>
    </location>
</feature>
<dbReference type="Proteomes" id="UP000613582">
    <property type="component" value="Unassembled WGS sequence"/>
</dbReference>
<evidence type="ECO:0000256" key="1">
    <source>
        <dbReference type="SAM" id="Phobius"/>
    </source>
</evidence>
<keyword evidence="3" id="KW-1185">Reference proteome</keyword>
<dbReference type="PANTHER" id="PTHR15887:SF1">
    <property type="entry name" value="TRANSMEMBRANE PROTEIN 69"/>
    <property type="match status" value="1"/>
</dbReference>
<keyword evidence="1" id="KW-1133">Transmembrane helix</keyword>
<evidence type="ECO:0008006" key="4">
    <source>
        <dbReference type="Google" id="ProtNLM"/>
    </source>
</evidence>
<dbReference type="PANTHER" id="PTHR15887">
    <property type="entry name" value="TRANSMEMBRANE PROTEIN 69"/>
    <property type="match status" value="1"/>
</dbReference>
<reference evidence="2" key="2">
    <citation type="submission" date="2020-09" db="EMBL/GenBank/DDBJ databases">
        <authorList>
            <person name="Sun Q."/>
            <person name="Zhou Y."/>
        </authorList>
    </citation>
    <scope>NUCLEOTIDE SEQUENCE</scope>
    <source>
        <strain evidence="2">CGMCC 1.12921</strain>
    </source>
</reference>
<accession>A0A8J2Y6U3</accession>
<dbReference type="RefSeq" id="WP_188158956.1">
    <property type="nucleotide sequence ID" value="NZ_BMGH01000001.1"/>
</dbReference>
<name>A0A8J2Y6U3_9PROT</name>
<gene>
    <name evidence="2" type="ORF">GCM10011342_15660</name>
</gene>
<proteinExistence type="predicted"/>
<evidence type="ECO:0000313" key="2">
    <source>
        <dbReference type="EMBL" id="GGD07677.1"/>
    </source>
</evidence>
<dbReference type="InterPro" id="IPR021836">
    <property type="entry name" value="DUF3429"/>
</dbReference>
<feature type="transmembrane region" description="Helical" evidence="1">
    <location>
        <begin position="57"/>
        <end position="76"/>
    </location>
</feature>
<sequence length="176" mass="19802">MMERPLFKTSAELLVERATLLGYGGLMPFVFTALVLWTSPYLVPFGLAGQVMQWELYYAAIILSFMGGVRWGLAMMEPTIHTISEFTIARLTGSIAPALIGWLALVPDWFIPFGDPGYALRHGIILFAFIYLMISDLQAVREGAAPAWYGPLRRKLTFFLGLLLALIILRLIMWGW</sequence>
<feature type="transmembrane region" description="Helical" evidence="1">
    <location>
        <begin position="156"/>
        <end position="175"/>
    </location>
</feature>
<keyword evidence="1" id="KW-0472">Membrane</keyword>
<feature type="transmembrane region" description="Helical" evidence="1">
    <location>
        <begin position="88"/>
        <end position="106"/>
    </location>
</feature>
<dbReference type="Pfam" id="PF11911">
    <property type="entry name" value="DUF3429"/>
    <property type="match status" value="1"/>
</dbReference>
<feature type="transmembrane region" description="Helical" evidence="1">
    <location>
        <begin position="20"/>
        <end position="37"/>
    </location>
</feature>
<keyword evidence="1" id="KW-0812">Transmembrane</keyword>
<protein>
    <recommendedName>
        <fullName evidence="4">DUF3429 domain-containing protein</fullName>
    </recommendedName>
</protein>
<organism evidence="2 3">
    <name type="scientific">Aquisalinus flavus</name>
    <dbReference type="NCBI Taxonomy" id="1526572"/>
    <lineage>
        <taxon>Bacteria</taxon>
        <taxon>Pseudomonadati</taxon>
        <taxon>Pseudomonadota</taxon>
        <taxon>Alphaproteobacteria</taxon>
        <taxon>Parvularculales</taxon>
        <taxon>Parvularculaceae</taxon>
        <taxon>Aquisalinus</taxon>
    </lineage>
</organism>
<reference evidence="2" key="1">
    <citation type="journal article" date="2014" name="Int. J. Syst. Evol. Microbiol.">
        <title>Complete genome sequence of Corynebacterium casei LMG S-19264T (=DSM 44701T), isolated from a smear-ripened cheese.</title>
        <authorList>
            <consortium name="US DOE Joint Genome Institute (JGI-PGF)"/>
            <person name="Walter F."/>
            <person name="Albersmeier A."/>
            <person name="Kalinowski J."/>
            <person name="Ruckert C."/>
        </authorList>
    </citation>
    <scope>NUCLEOTIDE SEQUENCE</scope>
    <source>
        <strain evidence="2">CGMCC 1.12921</strain>
    </source>
</reference>
<dbReference type="EMBL" id="BMGH01000001">
    <property type="protein sequence ID" value="GGD07677.1"/>
    <property type="molecule type" value="Genomic_DNA"/>
</dbReference>
<dbReference type="AlphaFoldDB" id="A0A8J2Y6U3"/>
<evidence type="ECO:0000313" key="3">
    <source>
        <dbReference type="Proteomes" id="UP000613582"/>
    </source>
</evidence>